<feature type="DNA-binding region" description="H-T-H motif" evidence="4">
    <location>
        <begin position="138"/>
        <end position="157"/>
    </location>
</feature>
<dbReference type="AlphaFoldDB" id="A0LNX8"/>
<protein>
    <submittedName>
        <fullName evidence="6">Transcriptional regulator, TetR family</fullName>
    </submittedName>
</protein>
<dbReference type="InterPro" id="IPR009057">
    <property type="entry name" value="Homeodomain-like_sf"/>
</dbReference>
<dbReference type="GO" id="GO:0000976">
    <property type="term" value="F:transcription cis-regulatory region binding"/>
    <property type="evidence" value="ECO:0007669"/>
    <property type="project" value="TreeGrafter"/>
</dbReference>
<dbReference type="Pfam" id="PF00440">
    <property type="entry name" value="TetR_N"/>
    <property type="match status" value="1"/>
</dbReference>
<dbReference type="Gene3D" id="1.10.357.10">
    <property type="entry name" value="Tetracycline Repressor, domain 2"/>
    <property type="match status" value="1"/>
</dbReference>
<dbReference type="RefSeq" id="WP_011700255.1">
    <property type="nucleotide sequence ID" value="NC_008554.1"/>
</dbReference>
<dbReference type="PRINTS" id="PR00455">
    <property type="entry name" value="HTHTETR"/>
</dbReference>
<dbReference type="InterPro" id="IPR023772">
    <property type="entry name" value="DNA-bd_HTH_TetR-type_CS"/>
</dbReference>
<reference evidence="6 7" key="1">
    <citation type="submission" date="2006-10" db="EMBL/GenBank/DDBJ databases">
        <title>Complete sequence of Syntrophobacter fumaroxidans MPOB.</title>
        <authorList>
            <consortium name="US DOE Joint Genome Institute"/>
            <person name="Copeland A."/>
            <person name="Lucas S."/>
            <person name="Lapidus A."/>
            <person name="Barry K."/>
            <person name="Detter J.C."/>
            <person name="Glavina del Rio T."/>
            <person name="Hammon N."/>
            <person name="Israni S."/>
            <person name="Pitluck S."/>
            <person name="Goltsman E.G."/>
            <person name="Martinez M."/>
            <person name="Schmutz J."/>
            <person name="Larimer F."/>
            <person name="Land M."/>
            <person name="Hauser L."/>
            <person name="Kyrpides N."/>
            <person name="Kim E."/>
            <person name="Boone D.R."/>
            <person name="Brockman F."/>
            <person name="Culley D."/>
            <person name="Ferry J."/>
            <person name="Gunsalus R."/>
            <person name="McInerney M.J."/>
            <person name="Morrison M."/>
            <person name="Plugge C."/>
            <person name="Rohlin L."/>
            <person name="Scholten J."/>
            <person name="Sieber J."/>
            <person name="Stams A.J.M."/>
            <person name="Worm P."/>
            <person name="Henstra A.M."/>
            <person name="Richardson P."/>
        </authorList>
    </citation>
    <scope>NUCLEOTIDE SEQUENCE [LARGE SCALE GENOMIC DNA]</scope>
    <source>
        <strain evidence="7">DSM 10017 / MPOB</strain>
    </source>
</reference>
<dbReference type="PANTHER" id="PTHR30055:SF234">
    <property type="entry name" value="HTH-TYPE TRANSCRIPTIONAL REGULATOR BETI"/>
    <property type="match status" value="1"/>
</dbReference>
<dbReference type="STRING" id="335543.Sfum_3459"/>
<evidence type="ECO:0000313" key="6">
    <source>
        <dbReference type="EMBL" id="ABK19130.1"/>
    </source>
</evidence>
<dbReference type="PROSITE" id="PS01081">
    <property type="entry name" value="HTH_TETR_1"/>
    <property type="match status" value="1"/>
</dbReference>
<dbReference type="PROSITE" id="PS50977">
    <property type="entry name" value="HTH_TETR_2"/>
    <property type="match status" value="1"/>
</dbReference>
<organism evidence="6 7">
    <name type="scientific">Syntrophobacter fumaroxidans (strain DSM 10017 / MPOB)</name>
    <dbReference type="NCBI Taxonomy" id="335543"/>
    <lineage>
        <taxon>Bacteria</taxon>
        <taxon>Pseudomonadati</taxon>
        <taxon>Thermodesulfobacteriota</taxon>
        <taxon>Syntrophobacteria</taxon>
        <taxon>Syntrophobacterales</taxon>
        <taxon>Syntrophobacteraceae</taxon>
        <taxon>Syntrophobacter</taxon>
    </lineage>
</organism>
<dbReference type="FunCoup" id="A0LNX8">
    <property type="interactions" value="131"/>
</dbReference>
<dbReference type="GO" id="GO:0003700">
    <property type="term" value="F:DNA-binding transcription factor activity"/>
    <property type="evidence" value="ECO:0007669"/>
    <property type="project" value="TreeGrafter"/>
</dbReference>
<dbReference type="HOGENOM" id="CLU_828270_0_0_7"/>
<evidence type="ECO:0000256" key="3">
    <source>
        <dbReference type="ARBA" id="ARBA00023163"/>
    </source>
</evidence>
<feature type="domain" description="HTH tetR-type" evidence="5">
    <location>
        <begin position="115"/>
        <end position="175"/>
    </location>
</feature>
<keyword evidence="7" id="KW-1185">Reference proteome</keyword>
<gene>
    <name evidence="6" type="ordered locus">Sfum_3459</name>
</gene>
<evidence type="ECO:0000313" key="7">
    <source>
        <dbReference type="Proteomes" id="UP000001784"/>
    </source>
</evidence>
<dbReference type="SUPFAM" id="SSF46689">
    <property type="entry name" value="Homeodomain-like"/>
    <property type="match status" value="1"/>
</dbReference>
<name>A0LNX8_SYNFM</name>
<keyword evidence="3" id="KW-0804">Transcription</keyword>
<dbReference type="eggNOG" id="COG1309">
    <property type="taxonomic scope" value="Bacteria"/>
</dbReference>
<dbReference type="SUPFAM" id="SSF48498">
    <property type="entry name" value="Tetracyclin repressor-like, C-terminal domain"/>
    <property type="match status" value="1"/>
</dbReference>
<dbReference type="PANTHER" id="PTHR30055">
    <property type="entry name" value="HTH-TYPE TRANSCRIPTIONAL REGULATOR RUTR"/>
    <property type="match status" value="1"/>
</dbReference>
<dbReference type="Proteomes" id="UP000001784">
    <property type="component" value="Chromosome"/>
</dbReference>
<evidence type="ECO:0000256" key="1">
    <source>
        <dbReference type="ARBA" id="ARBA00023015"/>
    </source>
</evidence>
<evidence type="ECO:0000259" key="5">
    <source>
        <dbReference type="PROSITE" id="PS50977"/>
    </source>
</evidence>
<proteinExistence type="predicted"/>
<dbReference type="EMBL" id="CP000478">
    <property type="protein sequence ID" value="ABK19130.1"/>
    <property type="molecule type" value="Genomic_DNA"/>
</dbReference>
<dbReference type="InParanoid" id="A0LNX8"/>
<dbReference type="InterPro" id="IPR036271">
    <property type="entry name" value="Tet_transcr_reg_TetR-rel_C_sf"/>
</dbReference>
<keyword evidence="1" id="KW-0805">Transcription regulation</keyword>
<dbReference type="OrthoDB" id="3249at2"/>
<dbReference type="Gene3D" id="1.10.10.60">
    <property type="entry name" value="Homeodomain-like"/>
    <property type="match status" value="1"/>
</dbReference>
<evidence type="ECO:0000256" key="4">
    <source>
        <dbReference type="PROSITE-ProRule" id="PRU00335"/>
    </source>
</evidence>
<dbReference type="FunFam" id="1.10.10.60:FF:000141">
    <property type="entry name" value="TetR family transcriptional regulator"/>
    <property type="match status" value="1"/>
</dbReference>
<keyword evidence="2 4" id="KW-0238">DNA-binding</keyword>
<evidence type="ECO:0000256" key="2">
    <source>
        <dbReference type="ARBA" id="ARBA00023125"/>
    </source>
</evidence>
<dbReference type="InterPro" id="IPR050109">
    <property type="entry name" value="HTH-type_TetR-like_transc_reg"/>
</dbReference>
<dbReference type="KEGG" id="sfu:Sfum_3459"/>
<sequence>MTHESRQQLKQVFLRTLIQEPDNLEALMRALETSLPAHRPGAEVLDDLAGCFQSARNALRQGMLPAGFSISRLMVALSGIARKRNIDADLFYSTLIEKAVVDGESEDVHRAVHKQSTKEKILDAALEVFSEKGFHLATVDEIADQAGVGKGTLYRYFANKETLFNELVKLRLAELERNATAVLDGQDDVLTMIAKYLRVYFAFFDRNQHLYRLIAQERLDFGEHVQDLYFKKVMRRIHALKKKTYEASQQGILKEVDFQTVFYGVMGFVHGVIQKWLARDCSYSLVEELPGVIEVLFYGFVKKRVNLTKEGDKDGCSCNAGQDR</sequence>
<dbReference type="InterPro" id="IPR001647">
    <property type="entry name" value="HTH_TetR"/>
</dbReference>
<accession>A0LNX8</accession>